<dbReference type="InterPro" id="IPR011010">
    <property type="entry name" value="DNA_brk_join_enz"/>
</dbReference>
<dbReference type="Proteomes" id="UP000465360">
    <property type="component" value="Unassembled WGS sequence"/>
</dbReference>
<reference evidence="3 4" key="1">
    <citation type="journal article" date="2019" name="Emerg. Microbes Infect.">
        <title>Comprehensive subspecies identification of 175 nontuberculous mycobacteria species based on 7547 genomic profiles.</title>
        <authorList>
            <person name="Matsumoto Y."/>
            <person name="Kinjo T."/>
            <person name="Motooka D."/>
            <person name="Nabeya D."/>
            <person name="Jung N."/>
            <person name="Uechi K."/>
            <person name="Horii T."/>
            <person name="Iida T."/>
            <person name="Fujita J."/>
            <person name="Nakamura S."/>
        </authorList>
    </citation>
    <scope>NUCLEOTIDE SEQUENCE [LARGE SCALE GENOMIC DNA]</scope>
    <source>
        <strain evidence="3 4">JCM 30725</strain>
    </source>
</reference>
<dbReference type="InterPro" id="IPR013762">
    <property type="entry name" value="Integrase-like_cat_sf"/>
</dbReference>
<dbReference type="GO" id="GO:0015074">
    <property type="term" value="P:DNA integration"/>
    <property type="evidence" value="ECO:0007669"/>
    <property type="project" value="InterPro"/>
</dbReference>
<dbReference type="AlphaFoldDB" id="A0A7I9YLA2"/>
<name>A0A7I9YLA2_MYCBU</name>
<gene>
    <name evidence="3" type="ORF">MBOU_14390</name>
</gene>
<comment type="caution">
    <text evidence="3">The sequence shown here is derived from an EMBL/GenBank/DDBJ whole genome shotgun (WGS) entry which is preliminary data.</text>
</comment>
<dbReference type="EMBL" id="BLKZ01000001">
    <property type="protein sequence ID" value="GFG89397.1"/>
    <property type="molecule type" value="Genomic_DNA"/>
</dbReference>
<organism evidence="3 4">
    <name type="scientific">Mycobacterium bourgelatii</name>
    <dbReference type="NCBI Taxonomy" id="1273442"/>
    <lineage>
        <taxon>Bacteria</taxon>
        <taxon>Bacillati</taxon>
        <taxon>Actinomycetota</taxon>
        <taxon>Actinomycetes</taxon>
        <taxon>Mycobacteriales</taxon>
        <taxon>Mycobacteriaceae</taxon>
        <taxon>Mycobacterium</taxon>
    </lineage>
</organism>
<proteinExistence type="predicted"/>
<feature type="domain" description="Tyr recombinase" evidence="2">
    <location>
        <begin position="1"/>
        <end position="139"/>
    </location>
</feature>
<evidence type="ECO:0000256" key="1">
    <source>
        <dbReference type="ARBA" id="ARBA00023172"/>
    </source>
</evidence>
<evidence type="ECO:0000313" key="4">
    <source>
        <dbReference type="Proteomes" id="UP000465360"/>
    </source>
</evidence>
<dbReference type="GO" id="GO:0006310">
    <property type="term" value="P:DNA recombination"/>
    <property type="evidence" value="ECO:0007669"/>
    <property type="project" value="UniProtKB-KW"/>
</dbReference>
<keyword evidence="4" id="KW-1185">Reference proteome</keyword>
<dbReference type="Gene3D" id="1.10.443.10">
    <property type="entry name" value="Intergrase catalytic core"/>
    <property type="match status" value="1"/>
</dbReference>
<dbReference type="SUPFAM" id="SSF56349">
    <property type="entry name" value="DNA breaking-rejoining enzymes"/>
    <property type="match status" value="1"/>
</dbReference>
<protein>
    <recommendedName>
        <fullName evidence="2">Tyr recombinase domain-containing protein</fullName>
    </recommendedName>
</protein>
<accession>A0A7I9YLA2</accession>
<dbReference type="GO" id="GO:0003677">
    <property type="term" value="F:DNA binding"/>
    <property type="evidence" value="ECO:0007669"/>
    <property type="project" value="InterPro"/>
</dbReference>
<evidence type="ECO:0000259" key="2">
    <source>
        <dbReference type="PROSITE" id="PS51898"/>
    </source>
</evidence>
<dbReference type="PROSITE" id="PS51898">
    <property type="entry name" value="TYR_RECOMBINASE"/>
    <property type="match status" value="1"/>
</dbReference>
<keyword evidence="1" id="KW-0233">DNA recombination</keyword>
<dbReference type="InterPro" id="IPR002104">
    <property type="entry name" value="Integrase_catalytic"/>
</dbReference>
<evidence type="ECO:0000313" key="3">
    <source>
        <dbReference type="EMBL" id="GFG89397.1"/>
    </source>
</evidence>
<sequence>MLSRDEFDRLVAAMIPEYGPLVNFLVASGFRWGEAVAVKPSDIDRETCTVKVRRSWKYSSSGYTIGPPKTKRSRRTINVPADVLDQLDYTDEDAWVFRNALGGPVRYPAFRTIWDRAVAKPSWTHRPRRTICGTHAHPG</sequence>